<feature type="compositionally biased region" description="Polar residues" evidence="1">
    <location>
        <begin position="27"/>
        <end position="49"/>
    </location>
</feature>
<proteinExistence type="predicted"/>
<dbReference type="RefSeq" id="WP_108386924.1">
    <property type="nucleotide sequence ID" value="NZ_QBUD01000007.1"/>
</dbReference>
<gene>
    <name evidence="2" type="ORF">C8N45_107170</name>
</gene>
<evidence type="ECO:0000256" key="1">
    <source>
        <dbReference type="SAM" id="MobiDB-lite"/>
    </source>
</evidence>
<reference evidence="2 3" key="1">
    <citation type="submission" date="2018-04" db="EMBL/GenBank/DDBJ databases">
        <title>Genomic Encyclopedia of Archaeal and Bacterial Type Strains, Phase II (KMG-II): from individual species to whole genera.</title>
        <authorList>
            <person name="Goeker M."/>
        </authorList>
    </citation>
    <scope>NUCLEOTIDE SEQUENCE [LARGE SCALE GENOMIC DNA]</scope>
    <source>
        <strain evidence="2 3">DSM 29955</strain>
    </source>
</reference>
<sequence>MGWFSKDDHETAHNEGQADGAKAGATGESQYTGTLFSGRSYAEQQSYNQGYEHGKSTTKD</sequence>
<name>A0A2T6KF08_9RHOB</name>
<dbReference type="Proteomes" id="UP000244523">
    <property type="component" value="Unassembled WGS sequence"/>
</dbReference>
<organism evidence="2 3">
    <name type="scientific">Yoonia sediminilitoris</name>
    <dbReference type="NCBI Taxonomy" id="1286148"/>
    <lineage>
        <taxon>Bacteria</taxon>
        <taxon>Pseudomonadati</taxon>
        <taxon>Pseudomonadota</taxon>
        <taxon>Alphaproteobacteria</taxon>
        <taxon>Rhodobacterales</taxon>
        <taxon>Paracoccaceae</taxon>
        <taxon>Yoonia</taxon>
    </lineage>
</organism>
<feature type="region of interest" description="Disordered" evidence="1">
    <location>
        <begin position="1"/>
        <end position="60"/>
    </location>
</feature>
<evidence type="ECO:0000313" key="3">
    <source>
        <dbReference type="Proteomes" id="UP000244523"/>
    </source>
</evidence>
<dbReference type="EMBL" id="QBUD01000007">
    <property type="protein sequence ID" value="PUB13709.1"/>
    <property type="molecule type" value="Genomic_DNA"/>
</dbReference>
<dbReference type="AlphaFoldDB" id="A0A2T6KF08"/>
<evidence type="ECO:0000313" key="2">
    <source>
        <dbReference type="EMBL" id="PUB13709.1"/>
    </source>
</evidence>
<accession>A0A2T6KF08</accession>
<comment type="caution">
    <text evidence="2">The sequence shown here is derived from an EMBL/GenBank/DDBJ whole genome shotgun (WGS) entry which is preliminary data.</text>
</comment>
<feature type="compositionally biased region" description="Basic and acidic residues" evidence="1">
    <location>
        <begin position="1"/>
        <end position="13"/>
    </location>
</feature>
<protein>
    <submittedName>
        <fullName evidence="2">Uncharacterized protein</fullName>
    </submittedName>
</protein>
<keyword evidence="3" id="KW-1185">Reference proteome</keyword>